<evidence type="ECO:0000313" key="3">
    <source>
        <dbReference type="EMBL" id="MBA0126729.1"/>
    </source>
</evidence>
<dbReference type="Gene3D" id="3.50.30.10">
    <property type="entry name" value="Phosphohistidine domain"/>
    <property type="match status" value="1"/>
</dbReference>
<accession>A0A838ABV1</accession>
<dbReference type="InterPro" id="IPR051549">
    <property type="entry name" value="PEP_Utilizing_Enz"/>
</dbReference>
<keyword evidence="4" id="KW-1185">Reference proteome</keyword>
<dbReference type="Gene3D" id="3.30.1490.20">
    <property type="entry name" value="ATP-grasp fold, A domain"/>
    <property type="match status" value="1"/>
</dbReference>
<dbReference type="Pfam" id="PF01326">
    <property type="entry name" value="PPDK_N"/>
    <property type="match status" value="1"/>
</dbReference>
<keyword evidence="3" id="KW-0418">Kinase</keyword>
<dbReference type="RefSeq" id="WP_180893580.1">
    <property type="nucleotide sequence ID" value="NZ_JACCKD010000005.1"/>
</dbReference>
<dbReference type="GO" id="GO:0005524">
    <property type="term" value="F:ATP binding"/>
    <property type="evidence" value="ECO:0007669"/>
    <property type="project" value="InterPro"/>
</dbReference>
<reference evidence="3 4" key="1">
    <citation type="submission" date="2020-07" db="EMBL/GenBank/DDBJ databases">
        <title>Genome of Haloechinothrix sp.</title>
        <authorList>
            <person name="Tang S.-K."/>
            <person name="Yang L."/>
            <person name="Zhu W.-Y."/>
        </authorList>
    </citation>
    <scope>NUCLEOTIDE SEQUENCE [LARGE SCALE GENOMIC DNA]</scope>
    <source>
        <strain evidence="3 4">YIM 98757</strain>
    </source>
</reference>
<dbReference type="SUPFAM" id="SSF52009">
    <property type="entry name" value="Phosphohistidine domain"/>
    <property type="match status" value="1"/>
</dbReference>
<dbReference type="EMBL" id="JACCKD010000005">
    <property type="protein sequence ID" value="MBA0126729.1"/>
    <property type="molecule type" value="Genomic_DNA"/>
</dbReference>
<dbReference type="AlphaFoldDB" id="A0A838ABV1"/>
<evidence type="ECO:0000259" key="1">
    <source>
        <dbReference type="Pfam" id="PF00391"/>
    </source>
</evidence>
<dbReference type="Pfam" id="PF00391">
    <property type="entry name" value="PEP-utilizers"/>
    <property type="match status" value="1"/>
</dbReference>
<evidence type="ECO:0000313" key="4">
    <source>
        <dbReference type="Proteomes" id="UP000582974"/>
    </source>
</evidence>
<keyword evidence="3" id="KW-0808">Transferase</keyword>
<dbReference type="Gene3D" id="3.30.470.20">
    <property type="entry name" value="ATP-grasp fold, B domain"/>
    <property type="match status" value="1"/>
</dbReference>
<dbReference type="Proteomes" id="UP000582974">
    <property type="component" value="Unassembled WGS sequence"/>
</dbReference>
<dbReference type="SUPFAM" id="SSF56059">
    <property type="entry name" value="Glutathione synthetase ATP-binding domain-like"/>
    <property type="match status" value="1"/>
</dbReference>
<dbReference type="GO" id="GO:0016301">
    <property type="term" value="F:kinase activity"/>
    <property type="evidence" value="ECO:0007669"/>
    <property type="project" value="UniProtKB-KW"/>
</dbReference>
<sequence length="876" mass="95796">MSYIRWTSDCADAPVEDVGGKAAGLGALTGHHQNVPDGFVVVTDAYRRVIVETGLERKIAEILASGEAVAESGRLSAEIQALFEDVTMPGDIVASIVTAYEQLVQDGAASVAVRSSATSEDMAEASFAGQLETFLWVSGADEVMRHVRRCWASLFTQQAIAYRSRLDVMPEDLAIAVVVQRMVVPDAAGVMMTLEPVDGDRSVVYIEAAYGLGEGVVRGDVGVDRFWVDKGAREVRRHEIAQKTHAHQFDPQCGEARLQEVEAAKQNEPCLSADEVLALADLGVRIENDFEHLMDVEWAIGGAGRELFTLQARAETVWSRRAAELAPAAVAQAKADWSQVGEEWDVLHSTGAEDLHWSTDNIGEGLPGVLTPLGYSLWKESVDHAARKSAWSVGALSRKEVTRPPDDRLLVRPFFGRAAMQAEFYALLGDRMPGTTGEESVKGVLGRVPDDLIFHPTTRRYAFIAWRLPKTLLTASHAARRLAAETDEWWRASLRRVETLDRQEALALLFEAYERFRRNLVMQGVVVFGVVSPLYQAVVSLVEKTGVGDIATLSGVGGAEMAIIGDAWRASRGEITIEQVLAKHGFHGPAEGEVASKVWREDPEPLRRMVNEYAARDAADDPLRRTAEAQRRLPKVQEDLVASLPRLQRPIVRKLLKMAAAGIPMRGVTKRGMVQCIDINRAAARRVGELMVADGTLLEREDIFYLTFEELREPLPADVADLVTKRKARREMYRSVDVPAMWKGDPEPVSFDSIIDDHEKVSGIGVSVGVVEGRVRVVHDPSFAEVQPDEVLVAPTTDPSWSAIMFVSKALVVDIGGALSHAAVVARELGFPCVVNTRVGTKVLHTGDVVRVDGSRGVVEILERVAAESGRASLGW</sequence>
<organism evidence="3 4">
    <name type="scientific">Haloechinothrix aidingensis</name>
    <dbReference type="NCBI Taxonomy" id="2752311"/>
    <lineage>
        <taxon>Bacteria</taxon>
        <taxon>Bacillati</taxon>
        <taxon>Actinomycetota</taxon>
        <taxon>Actinomycetes</taxon>
        <taxon>Pseudonocardiales</taxon>
        <taxon>Pseudonocardiaceae</taxon>
        <taxon>Haloechinothrix</taxon>
    </lineage>
</organism>
<name>A0A838ABV1_9PSEU</name>
<dbReference type="InterPro" id="IPR036637">
    <property type="entry name" value="Phosphohistidine_dom_sf"/>
</dbReference>
<dbReference type="InterPro" id="IPR013815">
    <property type="entry name" value="ATP_grasp_subdomain_1"/>
</dbReference>
<evidence type="ECO:0000259" key="2">
    <source>
        <dbReference type="Pfam" id="PF01326"/>
    </source>
</evidence>
<comment type="caution">
    <text evidence="3">The sequence shown here is derived from an EMBL/GenBank/DDBJ whole genome shotgun (WGS) entry which is preliminary data.</text>
</comment>
<dbReference type="InterPro" id="IPR002192">
    <property type="entry name" value="PPDK_AMP/ATP-bd"/>
</dbReference>
<dbReference type="InterPro" id="IPR008279">
    <property type="entry name" value="PEP-util_enz_mobile_dom"/>
</dbReference>
<gene>
    <name evidence="3" type="ORF">H0B56_14355</name>
</gene>
<dbReference type="PANTHER" id="PTHR43615">
    <property type="entry name" value="PHOSPHOENOLPYRUVATE SYNTHASE-RELATED"/>
    <property type="match status" value="1"/>
</dbReference>
<feature type="domain" description="PEP-utilising enzyme mobile" evidence="1">
    <location>
        <begin position="787"/>
        <end position="857"/>
    </location>
</feature>
<keyword evidence="3" id="KW-0670">Pyruvate</keyword>
<feature type="domain" description="Pyruvate phosphate dikinase AMP/ATP-binding" evidence="2">
    <location>
        <begin position="16"/>
        <end position="329"/>
    </location>
</feature>
<proteinExistence type="predicted"/>
<protein>
    <submittedName>
        <fullName evidence="3">Pyruvate, water dikinase</fullName>
    </submittedName>
</protein>
<dbReference type="PANTHER" id="PTHR43615:SF1">
    <property type="entry name" value="PPDK_N DOMAIN-CONTAINING PROTEIN"/>
    <property type="match status" value="1"/>
</dbReference>